<dbReference type="InterPro" id="IPR055393">
    <property type="entry name" value="Beta-prop_EDC4L"/>
</dbReference>
<feature type="compositionally biased region" description="Low complexity" evidence="6">
    <location>
        <begin position="317"/>
        <end position="330"/>
    </location>
</feature>
<evidence type="ECO:0000313" key="9">
    <source>
        <dbReference type="Proteomes" id="UP000474640"/>
    </source>
</evidence>
<dbReference type="GO" id="GO:0031087">
    <property type="term" value="P:deadenylation-independent decapping of nuclear-transcribed mRNA"/>
    <property type="evidence" value="ECO:0007669"/>
    <property type="project" value="InterPro"/>
</dbReference>
<comment type="subcellular location">
    <subcellularLocation>
        <location evidence="1">Cytoplasm</location>
        <location evidence="1">P-body</location>
    </subcellularLocation>
</comment>
<evidence type="ECO:0000256" key="2">
    <source>
        <dbReference type="ARBA" id="ARBA00009639"/>
    </source>
</evidence>
<keyword evidence="5" id="KW-0677">Repeat</keyword>
<feature type="domain" description="EDC4-like protein pdc1 beta-propeller" evidence="7">
    <location>
        <begin position="578"/>
        <end position="919"/>
    </location>
</feature>
<feature type="compositionally biased region" description="Basic residues" evidence="6">
    <location>
        <begin position="99"/>
        <end position="110"/>
    </location>
</feature>
<dbReference type="InterPro" id="IPR015943">
    <property type="entry name" value="WD40/YVTN_repeat-like_dom_sf"/>
</dbReference>
<comment type="similarity">
    <text evidence="2">Belongs to the WD repeat EDC4 family.</text>
</comment>
<feature type="region of interest" description="Disordered" evidence="6">
    <location>
        <begin position="99"/>
        <end position="120"/>
    </location>
</feature>
<feature type="compositionally biased region" description="Low complexity" evidence="6">
    <location>
        <begin position="1070"/>
        <end position="1079"/>
    </location>
</feature>
<dbReference type="PANTHER" id="PTHR15598">
    <property type="entry name" value="ENHANCER OF MRNA-DECAPPING PROTEIN 4"/>
    <property type="match status" value="1"/>
</dbReference>
<comment type="caution">
    <text evidence="8">The sequence shown here is derived from an EMBL/GenBank/DDBJ whole genome shotgun (WGS) entry which is preliminary data.</text>
</comment>
<name>A0A7C8VQ33_ORBOL</name>
<keyword evidence="4" id="KW-0853">WD repeat</keyword>
<feature type="compositionally biased region" description="Pro residues" evidence="6">
    <location>
        <begin position="219"/>
        <end position="229"/>
    </location>
</feature>
<dbReference type="SUPFAM" id="SSF50978">
    <property type="entry name" value="WD40 repeat-like"/>
    <property type="match status" value="1"/>
</dbReference>
<feature type="compositionally biased region" description="Polar residues" evidence="6">
    <location>
        <begin position="253"/>
        <end position="263"/>
    </location>
</feature>
<feature type="compositionally biased region" description="Polar residues" evidence="6">
    <location>
        <begin position="362"/>
        <end position="394"/>
    </location>
</feature>
<feature type="region of interest" description="Disordered" evidence="6">
    <location>
        <begin position="1041"/>
        <end position="1159"/>
    </location>
</feature>
<proteinExistence type="inferred from homology"/>
<evidence type="ECO:0000256" key="5">
    <source>
        <dbReference type="ARBA" id="ARBA00022737"/>
    </source>
</evidence>
<dbReference type="Pfam" id="PF24106">
    <property type="entry name" value="Beta-prop_EDC4L"/>
    <property type="match status" value="1"/>
</dbReference>
<feature type="region of interest" description="Disordered" evidence="6">
    <location>
        <begin position="297"/>
        <end position="405"/>
    </location>
</feature>
<dbReference type="PANTHER" id="PTHR15598:SF5">
    <property type="entry name" value="ENHANCER OF MRNA-DECAPPING PROTEIN 4"/>
    <property type="match status" value="1"/>
</dbReference>
<feature type="compositionally biased region" description="Low complexity" evidence="6">
    <location>
        <begin position="27"/>
        <end position="64"/>
    </location>
</feature>
<feature type="compositionally biased region" description="Polar residues" evidence="6">
    <location>
        <begin position="307"/>
        <end position="316"/>
    </location>
</feature>
<evidence type="ECO:0000313" key="8">
    <source>
        <dbReference type="EMBL" id="KAF3280168.1"/>
    </source>
</evidence>
<feature type="compositionally biased region" description="Low complexity" evidence="6">
    <location>
        <begin position="242"/>
        <end position="252"/>
    </location>
</feature>
<dbReference type="Proteomes" id="UP000474640">
    <property type="component" value="Unassembled WGS sequence"/>
</dbReference>
<dbReference type="InterPro" id="IPR045152">
    <property type="entry name" value="EDC4-like"/>
</dbReference>
<dbReference type="GO" id="GO:0000932">
    <property type="term" value="C:P-body"/>
    <property type="evidence" value="ECO:0007669"/>
    <property type="project" value="UniProtKB-SubCell"/>
</dbReference>
<dbReference type="Gene3D" id="2.130.10.10">
    <property type="entry name" value="YVTN repeat-like/Quinoprotein amine dehydrogenase"/>
    <property type="match status" value="1"/>
</dbReference>
<dbReference type="OrthoDB" id="21128at2759"/>
<evidence type="ECO:0000256" key="3">
    <source>
        <dbReference type="ARBA" id="ARBA00022490"/>
    </source>
</evidence>
<evidence type="ECO:0000256" key="4">
    <source>
        <dbReference type="ARBA" id="ARBA00022574"/>
    </source>
</evidence>
<organism evidence="8 9">
    <name type="scientific">Orbilia oligospora</name>
    <name type="common">Nematode-trapping fungus</name>
    <name type="synonym">Arthrobotrys oligospora</name>
    <dbReference type="NCBI Taxonomy" id="2813651"/>
    <lineage>
        <taxon>Eukaryota</taxon>
        <taxon>Fungi</taxon>
        <taxon>Dikarya</taxon>
        <taxon>Ascomycota</taxon>
        <taxon>Pezizomycotina</taxon>
        <taxon>Orbiliomycetes</taxon>
        <taxon>Orbiliales</taxon>
        <taxon>Orbiliaceae</taxon>
        <taxon>Orbilia</taxon>
    </lineage>
</organism>
<evidence type="ECO:0000256" key="1">
    <source>
        <dbReference type="ARBA" id="ARBA00004201"/>
    </source>
</evidence>
<evidence type="ECO:0000259" key="7">
    <source>
        <dbReference type="Pfam" id="PF24106"/>
    </source>
</evidence>
<dbReference type="InterPro" id="IPR036322">
    <property type="entry name" value="WD40_repeat_dom_sf"/>
</dbReference>
<sequence length="1566" mass="169710">MAGPGPSFDSLFDKLRSNGPAGANGASSPHQQQQQQHPSRPSSNPQFHHQPSYSSLPPSQRSSYGAMPQGFGIEYGHARNTSNDSLLQTLESAISAHPTAHRFHQQHHHPTSFSPQPHFGSIDSQAMHVPMHYGSHAPTQLNRQLGAEHGRHSSADDRDPMVPQNYLMGLLHKQTSGNVGQQAAHQGRRSVDNIPQLPLRFEAVREGARSTSFADGPTTAPPPPPPQPMPTRQSLPAHDQPLSDLVSSLLSSAPKQQPQTDSTGGVHDPRSIMSPAPREVANPAAADLLHQILGRGKPLQDDAGSVASASSQQNKQSPESSPVGEPSSVGATILDTAPAGLDQPPVKQPLFTYVNPFEHLSRTNPRNRSPKMQQASLTNGHSSPSLANPLGLSTPSNIPLPFSPPPPHAIEDVAVLQVEPKASLTDIVANNVERHTPPLTQPYVEDVADPFDRETDVFDGETDPFEGGNTTPPEDTGTYQNEELFDDNAQLDIPDVVEGMAGPEEEDAVVGTAEALTVATSVQATTVQTIVEPPTAVLSPETVPLESTTPGASQNLETSAEKATFTIYKFPMKPFSQITFNALPTVTVPGGRFSDIAKMTRNVDQMDRNLISASPSYIVYATGKSKGGVRIIRQEDGQDVVLMKDSTERTVNVALGKENQVLAVGVNGTVLWSELDGFDGPMDESVMENRSFLFPPSALQDQNGGLTKSRTHLTQSHPKVFAIGRGRFISLIHADAARQYADEDGGIVKINDTAYHANHSRTIDTQKVSKEFCFSEDDSTVVTIDKAGKIKFWDVSRLVEFERGEDELEYPSETARILTEPVLTRSAVGPGEMYKATSVIFVDKQQPYERRQALRYLIVGLQQNHVIQLWDIAIGRAVQELRFPTSSSGSDGLCSLSYHPKSGVIVVGNPNRNTISFIHLSTPKYNLQPFSQAGFIKAVSEQSPNLPKLDATAIMSSIVEYSLGDRGQLISLEILDSASSLQLPGDDAKLPIFELYISHTKGLTCLSLSKEDIGFDSNLRVMKGLDALATGACTLSALIPPAITSPTEPTKTEEPKTTLAPIVPEPPKAQAPNQQPQKAKAVEPQEEPVVEKQEEKPPVTNGQGRKAASMSGLGRGKKPRRDVNTVSFAGPALENDEPSPAPQPKKNKGKDREEKKVALSTVSISPELLEREVKKIEEAVNTSFTQALSKEIGNLYRKFDDDRRVQQAASDAKQEAVLRVVSNTLTTGLETTVEKILVSHLGRLAIDIKSALVENIPAALSDSIIRHMEATVPKTVEKALASKAVLGNVAENILTPLRQDTDQAARDNLQQSLQAFEVIGDNISKVFSNQLSKQSSQALKEARRVHEEDQQKIAQLTSTVAEMAKTISTLESTTARMIEMQQQLLANQEKLAAAAAAAAAVAVTAGATNPSIPPTPMTAKSEIELVGDDIENLIRRGDLENGMLTWLQSKELQDYYFENVIVKYNPYDVIPKVSQVVALTIAASVTGNLDTYTDERLAWLEACLNDFHTIREDNTQTMLPRITAVLVSRLQQFYMAVSEESPGASILKRVAGLSRVTARLMQSVAM</sequence>
<feature type="region of interest" description="Disordered" evidence="6">
    <location>
        <begin position="176"/>
        <end position="276"/>
    </location>
</feature>
<dbReference type="EMBL" id="JAABOJ010000019">
    <property type="protein sequence ID" value="KAF3280168.1"/>
    <property type="molecule type" value="Genomic_DNA"/>
</dbReference>
<gene>
    <name evidence="8" type="ORF">TWF970_002922</name>
</gene>
<accession>A0A7C8VQ33</accession>
<reference evidence="8 9" key="1">
    <citation type="submission" date="2020-01" db="EMBL/GenBank/DDBJ databases">
        <authorList>
            <person name="Palmer J.M."/>
        </authorList>
    </citation>
    <scope>NUCLEOTIDE SEQUENCE [LARGE SCALE GENOMIC DNA]</scope>
    <source>
        <strain evidence="8 9">TWF970</strain>
    </source>
</reference>
<keyword evidence="3" id="KW-0963">Cytoplasm</keyword>
<feature type="region of interest" description="Disordered" evidence="6">
    <location>
        <begin position="1"/>
        <end position="70"/>
    </location>
</feature>
<protein>
    <recommendedName>
        <fullName evidence="7">EDC4-like protein pdc1 beta-propeller domain-containing protein</fullName>
    </recommendedName>
</protein>
<evidence type="ECO:0000256" key="6">
    <source>
        <dbReference type="SAM" id="MobiDB-lite"/>
    </source>
</evidence>